<comment type="subcellular location">
    <subcellularLocation>
        <location evidence="1">Membrane</location>
        <topology evidence="1">Multi-pass membrane protein</topology>
    </subcellularLocation>
</comment>
<feature type="transmembrane region" description="Helical" evidence="6">
    <location>
        <begin position="441"/>
        <end position="463"/>
    </location>
</feature>
<organism evidence="7">
    <name type="scientific">Eremomyces bilateralis CBS 781.70</name>
    <dbReference type="NCBI Taxonomy" id="1392243"/>
    <lineage>
        <taxon>Eukaryota</taxon>
        <taxon>Fungi</taxon>
        <taxon>Dikarya</taxon>
        <taxon>Ascomycota</taxon>
        <taxon>Pezizomycotina</taxon>
        <taxon>Dothideomycetes</taxon>
        <taxon>Dothideomycetes incertae sedis</taxon>
        <taxon>Eremomycetales</taxon>
        <taxon>Eremomycetaceae</taxon>
        <taxon>Eremomyces</taxon>
    </lineage>
</organism>
<feature type="transmembrane region" description="Helical" evidence="6">
    <location>
        <begin position="44"/>
        <end position="63"/>
    </location>
</feature>
<accession>A0A6G1GGJ0</accession>
<dbReference type="InterPro" id="IPR050598">
    <property type="entry name" value="AminoAcid_Transporter"/>
</dbReference>
<dbReference type="RefSeq" id="XP_033538677.1">
    <property type="nucleotide sequence ID" value="XM_033680490.1"/>
</dbReference>
<feature type="transmembrane region" description="Helical" evidence="6">
    <location>
        <begin position="277"/>
        <end position="300"/>
    </location>
</feature>
<evidence type="ECO:0000256" key="5">
    <source>
        <dbReference type="SAM" id="MobiDB-lite"/>
    </source>
</evidence>
<evidence type="ECO:0000256" key="3">
    <source>
        <dbReference type="ARBA" id="ARBA00022989"/>
    </source>
</evidence>
<reference evidence="9" key="2">
    <citation type="submission" date="2020-04" db="EMBL/GenBank/DDBJ databases">
        <authorList>
            <consortium name="NCBI Genome Project"/>
        </authorList>
    </citation>
    <scope>NUCLEOTIDE SEQUENCE</scope>
    <source>
        <strain evidence="9">CBS 781.70</strain>
    </source>
</reference>
<evidence type="ECO:0000256" key="6">
    <source>
        <dbReference type="SAM" id="Phobius"/>
    </source>
</evidence>
<keyword evidence="2 6" id="KW-0812">Transmembrane</keyword>
<dbReference type="OrthoDB" id="5982228at2759"/>
<gene>
    <name evidence="7 9" type="ORF">P152DRAFT_463348</name>
</gene>
<keyword evidence="3 6" id="KW-1133">Transmembrane helix</keyword>
<name>A0A6G1GGJ0_9PEZI</name>
<dbReference type="EMBL" id="ML975149">
    <property type="protein sequence ID" value="KAF1817046.1"/>
    <property type="molecule type" value="Genomic_DNA"/>
</dbReference>
<dbReference type="Pfam" id="PF13520">
    <property type="entry name" value="AA_permease_2"/>
    <property type="match status" value="1"/>
</dbReference>
<dbReference type="GeneID" id="54421060"/>
<reference evidence="9" key="3">
    <citation type="submission" date="2025-04" db="UniProtKB">
        <authorList>
            <consortium name="RefSeq"/>
        </authorList>
    </citation>
    <scope>IDENTIFICATION</scope>
    <source>
        <strain evidence="9">CBS 781.70</strain>
    </source>
</reference>
<proteinExistence type="predicted"/>
<feature type="transmembrane region" description="Helical" evidence="6">
    <location>
        <begin position="375"/>
        <end position="396"/>
    </location>
</feature>
<dbReference type="FunFam" id="1.20.1740.10:FF:000025">
    <property type="entry name" value="High-affinity methionine permease"/>
    <property type="match status" value="1"/>
</dbReference>
<feature type="transmembrane region" description="Helical" evidence="6">
    <location>
        <begin position="408"/>
        <end position="429"/>
    </location>
</feature>
<dbReference type="Gene3D" id="1.20.1740.10">
    <property type="entry name" value="Amino acid/polyamine transporter I"/>
    <property type="match status" value="1"/>
</dbReference>
<keyword evidence="4 6" id="KW-0472">Membrane</keyword>
<feature type="transmembrane region" description="Helical" evidence="6">
    <location>
        <begin position="194"/>
        <end position="214"/>
    </location>
</feature>
<evidence type="ECO:0000256" key="4">
    <source>
        <dbReference type="ARBA" id="ARBA00023136"/>
    </source>
</evidence>
<dbReference type="Proteomes" id="UP000504638">
    <property type="component" value="Unplaced"/>
</dbReference>
<evidence type="ECO:0000313" key="7">
    <source>
        <dbReference type="EMBL" id="KAF1817046.1"/>
    </source>
</evidence>
<evidence type="ECO:0000256" key="1">
    <source>
        <dbReference type="ARBA" id="ARBA00004141"/>
    </source>
</evidence>
<dbReference type="AlphaFoldDB" id="A0A6G1GGJ0"/>
<protein>
    <submittedName>
        <fullName evidence="7 9">Amino acid transporter</fullName>
    </submittedName>
</protein>
<dbReference type="InterPro" id="IPR002293">
    <property type="entry name" value="AA/rel_permease1"/>
</dbReference>
<keyword evidence="8" id="KW-1185">Reference proteome</keyword>
<dbReference type="PIRSF" id="PIRSF006060">
    <property type="entry name" value="AA_transporter"/>
    <property type="match status" value="1"/>
</dbReference>
<reference evidence="7 9" key="1">
    <citation type="submission" date="2020-01" db="EMBL/GenBank/DDBJ databases">
        <authorList>
            <consortium name="DOE Joint Genome Institute"/>
            <person name="Haridas S."/>
            <person name="Albert R."/>
            <person name="Binder M."/>
            <person name="Bloem J."/>
            <person name="Labutti K."/>
            <person name="Salamov A."/>
            <person name="Andreopoulos B."/>
            <person name="Baker S.E."/>
            <person name="Barry K."/>
            <person name="Bills G."/>
            <person name="Bluhm B.H."/>
            <person name="Cannon C."/>
            <person name="Castanera R."/>
            <person name="Culley D.E."/>
            <person name="Daum C."/>
            <person name="Ezra D."/>
            <person name="Gonzalez J.B."/>
            <person name="Henrissat B."/>
            <person name="Kuo A."/>
            <person name="Liang C."/>
            <person name="Lipzen A."/>
            <person name="Lutzoni F."/>
            <person name="Magnuson J."/>
            <person name="Mondo S."/>
            <person name="Nolan M."/>
            <person name="Ohm R."/>
            <person name="Pangilinan J."/>
            <person name="Park H.-J."/>
            <person name="Ramirez L."/>
            <person name="Alfaro M."/>
            <person name="Sun H."/>
            <person name="Tritt A."/>
            <person name="Yoshinaga Y."/>
            <person name="Zwiers L.-H."/>
            <person name="Turgeon B.G."/>
            <person name="Goodwin S.B."/>
            <person name="Spatafora J.W."/>
            <person name="Crous P.W."/>
            <person name="Grigoriev I.V."/>
        </authorList>
    </citation>
    <scope>NUCLEOTIDE SEQUENCE</scope>
    <source>
        <strain evidence="7 9">CBS 781.70</strain>
    </source>
</reference>
<feature type="transmembrane region" description="Helical" evidence="6">
    <location>
        <begin position="123"/>
        <end position="142"/>
    </location>
</feature>
<feature type="transmembrane region" description="Helical" evidence="6">
    <location>
        <begin position="162"/>
        <end position="182"/>
    </location>
</feature>
<dbReference type="PANTHER" id="PTHR11785">
    <property type="entry name" value="AMINO ACID TRANSPORTER"/>
    <property type="match status" value="1"/>
</dbReference>
<evidence type="ECO:0000313" key="9">
    <source>
        <dbReference type="RefSeq" id="XP_033538677.1"/>
    </source>
</evidence>
<sequence>MVTKVPDGKPLVEVAPPPYDRSDETGGAIVEDEQKFQFQENRKLGVTSAVFLILNKMIGTGIFSTPSSIFAATGSVGICIFLWIIGGLITFCGLSVYLEFGLQIPLSGGEKNYLERVYRRPKFLTTCIFLSQMILLGFSSGNSLAFGRYVLYASGSDAPDGWAARGIAIGCITFAVVLHSTLPKWGMRLFDVLGVFKVVILIFIVFSGFAALAGHRRVPNPHNFDNAFHQETGPEYSDHGAYAYANALLNIVYSYKGWENANYVLGELRHPRKTLKIAAPLAVGGVTILYVLANVAYFAAIPKTDLATSEVIVAGLFFKNVFGDSAGARSLPAFVALSNIGNVLAVSFAHSRVNQEFAKEGLLPLSKLWASNKPFNAPAASLFLHWIVTVIVLVAPPAGPAYNFIVNLYTYPGAWINTFVAGGLIYLHYSKTENWTSPFHSYLPFILIFLLSNAFLAIVPFIPPKGVSDPDGYPFFAFPVVGVGVLLLGVVYWLLWVKLIPRWRGYKIVGERIVLDDGGEMVRYKREFIK</sequence>
<feature type="transmembrane region" description="Helical" evidence="6">
    <location>
        <begin position="69"/>
        <end position="102"/>
    </location>
</feature>
<evidence type="ECO:0000313" key="8">
    <source>
        <dbReference type="Proteomes" id="UP000504638"/>
    </source>
</evidence>
<dbReference type="GO" id="GO:0016020">
    <property type="term" value="C:membrane"/>
    <property type="evidence" value="ECO:0007669"/>
    <property type="project" value="UniProtKB-SubCell"/>
</dbReference>
<dbReference type="GO" id="GO:0015179">
    <property type="term" value="F:L-amino acid transmembrane transporter activity"/>
    <property type="evidence" value="ECO:0007669"/>
    <property type="project" value="TreeGrafter"/>
</dbReference>
<dbReference type="PANTHER" id="PTHR11785:SF382">
    <property type="entry name" value="LOW-AFFINITY METHIONINE PERMEASE"/>
    <property type="match status" value="1"/>
</dbReference>
<feature type="region of interest" description="Disordered" evidence="5">
    <location>
        <begin position="1"/>
        <end position="24"/>
    </location>
</feature>
<feature type="transmembrane region" description="Helical" evidence="6">
    <location>
        <begin position="475"/>
        <end position="497"/>
    </location>
</feature>
<evidence type="ECO:0000256" key="2">
    <source>
        <dbReference type="ARBA" id="ARBA00022692"/>
    </source>
</evidence>